<dbReference type="RefSeq" id="WP_130111106.1">
    <property type="nucleotide sequence ID" value="NZ_CP035806.1"/>
</dbReference>
<dbReference type="EMBL" id="CP035806">
    <property type="protein sequence ID" value="QBE49994.1"/>
    <property type="molecule type" value="Genomic_DNA"/>
</dbReference>
<organism evidence="4 5">
    <name type="scientific">Leucobacter triazinivorans</name>
    <dbReference type="NCBI Taxonomy" id="1784719"/>
    <lineage>
        <taxon>Bacteria</taxon>
        <taxon>Bacillati</taxon>
        <taxon>Actinomycetota</taxon>
        <taxon>Actinomycetes</taxon>
        <taxon>Micrococcales</taxon>
        <taxon>Microbacteriaceae</taxon>
        <taxon>Leucobacter</taxon>
    </lineage>
</organism>
<reference evidence="4 5" key="1">
    <citation type="submission" date="2019-02" db="EMBL/GenBank/DDBJ databases">
        <authorList>
            <person name="Sun L."/>
            <person name="Pan D."/>
            <person name="Wu X."/>
        </authorList>
    </citation>
    <scope>NUCLEOTIDE SEQUENCE [LARGE SCALE GENOMIC DNA]</scope>
    <source>
        <strain evidence="4 5">JW-1</strain>
    </source>
</reference>
<keyword evidence="2" id="KW-0560">Oxidoreductase</keyword>
<dbReference type="OrthoDB" id="9781117at2"/>
<dbReference type="KEGG" id="ltr:EVS81_15115"/>
<evidence type="ECO:0000256" key="1">
    <source>
        <dbReference type="ARBA" id="ARBA00006484"/>
    </source>
</evidence>
<evidence type="ECO:0000313" key="5">
    <source>
        <dbReference type="Proteomes" id="UP000289260"/>
    </source>
</evidence>
<dbReference type="Pfam" id="PF00106">
    <property type="entry name" value="adh_short"/>
    <property type="match status" value="1"/>
</dbReference>
<dbReference type="Gene3D" id="3.40.50.720">
    <property type="entry name" value="NAD(P)-binding Rossmann-like Domain"/>
    <property type="match status" value="1"/>
</dbReference>
<dbReference type="PANTHER" id="PTHR44196:SF1">
    <property type="entry name" value="DEHYDROGENASE_REDUCTASE SDR FAMILY MEMBER 7B"/>
    <property type="match status" value="1"/>
</dbReference>
<dbReference type="PRINTS" id="PR00080">
    <property type="entry name" value="SDRFAMILY"/>
</dbReference>
<dbReference type="Proteomes" id="UP000289260">
    <property type="component" value="Chromosome"/>
</dbReference>
<dbReference type="AlphaFoldDB" id="A0A4P6KK30"/>
<evidence type="ECO:0000256" key="3">
    <source>
        <dbReference type="RuleBase" id="RU000363"/>
    </source>
</evidence>
<dbReference type="GO" id="GO:0016020">
    <property type="term" value="C:membrane"/>
    <property type="evidence" value="ECO:0007669"/>
    <property type="project" value="TreeGrafter"/>
</dbReference>
<protein>
    <submittedName>
        <fullName evidence="4">SDR family NAD(P)-dependent oxidoreductase</fullName>
    </submittedName>
</protein>
<dbReference type="PRINTS" id="PR00081">
    <property type="entry name" value="GDHRDH"/>
</dbReference>
<dbReference type="InterPro" id="IPR020904">
    <property type="entry name" value="Sc_DH/Rdtase_CS"/>
</dbReference>
<dbReference type="InterPro" id="IPR002347">
    <property type="entry name" value="SDR_fam"/>
</dbReference>
<dbReference type="GO" id="GO:0016491">
    <property type="term" value="F:oxidoreductase activity"/>
    <property type="evidence" value="ECO:0007669"/>
    <property type="project" value="UniProtKB-KW"/>
</dbReference>
<evidence type="ECO:0000313" key="4">
    <source>
        <dbReference type="EMBL" id="QBE49994.1"/>
    </source>
</evidence>
<dbReference type="SUPFAM" id="SSF51735">
    <property type="entry name" value="NAD(P)-binding Rossmann-fold domains"/>
    <property type="match status" value="1"/>
</dbReference>
<evidence type="ECO:0000256" key="2">
    <source>
        <dbReference type="ARBA" id="ARBA00023002"/>
    </source>
</evidence>
<dbReference type="PROSITE" id="PS00061">
    <property type="entry name" value="ADH_SHORT"/>
    <property type="match status" value="1"/>
</dbReference>
<proteinExistence type="inferred from homology"/>
<comment type="similarity">
    <text evidence="1 3">Belongs to the short-chain dehydrogenases/reductases (SDR) family.</text>
</comment>
<sequence>MARIVLITGANRGLGRELAAQLAAEGDTVLLSARNADAAAKAAAEIGGDIHPIQLDTSDAASIAAAAQQIGADFGRVDVLVNNVGGVFDYEQQPSTVDLGKVQDSLDINLFSAWRTTQGILPLVKKSENGRIVNVSSEAGSIARTGAYTAAYSAAKAALNSLTAALAAEVAEAGITVHAASPGWTATDLGGEGGRPVPEGAASIKHVVNLPADAGTAGFYQDEETLPW</sequence>
<gene>
    <name evidence="4" type="ORF">EVS81_15115</name>
</gene>
<dbReference type="PANTHER" id="PTHR44196">
    <property type="entry name" value="DEHYDROGENASE/REDUCTASE SDR FAMILY MEMBER 7B"/>
    <property type="match status" value="1"/>
</dbReference>
<dbReference type="InterPro" id="IPR036291">
    <property type="entry name" value="NAD(P)-bd_dom_sf"/>
</dbReference>
<accession>A0A4P6KK30</accession>
<keyword evidence="5" id="KW-1185">Reference proteome</keyword>
<name>A0A4P6KK30_9MICO</name>